<evidence type="ECO:0000313" key="1">
    <source>
        <dbReference type="EMBL" id="MED1205868.1"/>
    </source>
</evidence>
<protein>
    <submittedName>
        <fullName evidence="1">Group-specific protein</fullName>
    </submittedName>
</protein>
<evidence type="ECO:0000313" key="2">
    <source>
        <dbReference type="Proteomes" id="UP001341444"/>
    </source>
</evidence>
<dbReference type="EMBL" id="JARMAB010000041">
    <property type="protein sequence ID" value="MED1205868.1"/>
    <property type="molecule type" value="Genomic_DNA"/>
</dbReference>
<sequence>MLDIELKVDEKEIRRLYLEKLDEHIEKIDKERTFWDTKELQRQTMLSWSTIQNEFFYDERFPKYKLGRKWMFPAKKTREFLLMWIEEQKRR</sequence>
<organism evidence="1 2">
    <name type="scientific">Heyndrickxia acidicola</name>
    <dbReference type="NCBI Taxonomy" id="209389"/>
    <lineage>
        <taxon>Bacteria</taxon>
        <taxon>Bacillati</taxon>
        <taxon>Bacillota</taxon>
        <taxon>Bacilli</taxon>
        <taxon>Bacillales</taxon>
        <taxon>Bacillaceae</taxon>
        <taxon>Heyndrickxia</taxon>
    </lineage>
</organism>
<dbReference type="RefSeq" id="WP_066262921.1">
    <property type="nucleotide sequence ID" value="NZ_JARMAB010000041.1"/>
</dbReference>
<gene>
    <name evidence="1" type="ORF">P4T90_22805</name>
</gene>
<reference evidence="1 2" key="1">
    <citation type="submission" date="2023-03" db="EMBL/GenBank/DDBJ databases">
        <title>Bacillus Genome Sequencing.</title>
        <authorList>
            <person name="Dunlap C."/>
        </authorList>
    </citation>
    <scope>NUCLEOTIDE SEQUENCE [LARGE SCALE GENOMIC DNA]</scope>
    <source>
        <strain evidence="1 2">B-23453</strain>
    </source>
</reference>
<name>A0ABU6MMF7_9BACI</name>
<keyword evidence="2" id="KW-1185">Reference proteome</keyword>
<dbReference type="Proteomes" id="UP001341444">
    <property type="component" value="Unassembled WGS sequence"/>
</dbReference>
<accession>A0ABU6MMF7</accession>
<proteinExistence type="predicted"/>
<comment type="caution">
    <text evidence="1">The sequence shown here is derived from an EMBL/GenBank/DDBJ whole genome shotgun (WGS) entry which is preliminary data.</text>
</comment>